<feature type="transmembrane region" description="Helical" evidence="6">
    <location>
        <begin position="324"/>
        <end position="343"/>
    </location>
</feature>
<dbReference type="Proteomes" id="UP001592581">
    <property type="component" value="Unassembled WGS sequence"/>
</dbReference>
<feature type="transmembrane region" description="Helical" evidence="6">
    <location>
        <begin position="60"/>
        <end position="79"/>
    </location>
</feature>
<evidence type="ECO:0000313" key="8">
    <source>
        <dbReference type="EMBL" id="MFC1442962.1"/>
    </source>
</evidence>
<dbReference type="PANTHER" id="PTHR23513">
    <property type="entry name" value="INTEGRAL MEMBRANE EFFLUX PROTEIN-RELATED"/>
    <property type="match status" value="1"/>
</dbReference>
<dbReference type="EMBL" id="JBEUKS010000014">
    <property type="protein sequence ID" value="MFC1442962.1"/>
    <property type="molecule type" value="Genomic_DNA"/>
</dbReference>
<dbReference type="InterPro" id="IPR020846">
    <property type="entry name" value="MFS_dom"/>
</dbReference>
<dbReference type="InterPro" id="IPR036259">
    <property type="entry name" value="MFS_trans_sf"/>
</dbReference>
<dbReference type="InterPro" id="IPR011701">
    <property type="entry name" value="MFS"/>
</dbReference>
<name>A0ABV6XXG0_9ACTN</name>
<keyword evidence="2" id="KW-1003">Cell membrane</keyword>
<feature type="transmembrane region" description="Helical" evidence="6">
    <location>
        <begin position="194"/>
        <end position="218"/>
    </location>
</feature>
<feature type="transmembrane region" description="Helical" evidence="6">
    <location>
        <begin position="164"/>
        <end position="188"/>
    </location>
</feature>
<dbReference type="Gene3D" id="1.20.1250.20">
    <property type="entry name" value="MFS general substrate transporter like domains"/>
    <property type="match status" value="1"/>
</dbReference>
<feature type="domain" description="Major facilitator superfamily (MFS) profile" evidence="7">
    <location>
        <begin position="21"/>
        <end position="416"/>
    </location>
</feature>
<dbReference type="Pfam" id="PF07690">
    <property type="entry name" value="MFS_1"/>
    <property type="match status" value="1"/>
</dbReference>
<evidence type="ECO:0000256" key="6">
    <source>
        <dbReference type="SAM" id="Phobius"/>
    </source>
</evidence>
<feature type="transmembrane region" description="Helical" evidence="6">
    <location>
        <begin position="395"/>
        <end position="415"/>
    </location>
</feature>
<evidence type="ECO:0000256" key="1">
    <source>
        <dbReference type="ARBA" id="ARBA00004651"/>
    </source>
</evidence>
<organism evidence="8 9">
    <name type="scientific">Streptacidiphilus jeojiensis</name>
    <dbReference type="NCBI Taxonomy" id="3229225"/>
    <lineage>
        <taxon>Bacteria</taxon>
        <taxon>Bacillati</taxon>
        <taxon>Actinomycetota</taxon>
        <taxon>Actinomycetes</taxon>
        <taxon>Kitasatosporales</taxon>
        <taxon>Streptomycetaceae</taxon>
        <taxon>Streptacidiphilus</taxon>
    </lineage>
</organism>
<feature type="transmembrane region" description="Helical" evidence="6">
    <location>
        <begin position="91"/>
        <end position="112"/>
    </location>
</feature>
<feature type="transmembrane region" description="Helical" evidence="6">
    <location>
        <begin position="31"/>
        <end position="54"/>
    </location>
</feature>
<feature type="transmembrane region" description="Helical" evidence="6">
    <location>
        <begin position="239"/>
        <end position="261"/>
    </location>
</feature>
<evidence type="ECO:0000256" key="2">
    <source>
        <dbReference type="ARBA" id="ARBA00022475"/>
    </source>
</evidence>
<evidence type="ECO:0000256" key="5">
    <source>
        <dbReference type="ARBA" id="ARBA00023136"/>
    </source>
</evidence>
<proteinExistence type="predicted"/>
<comment type="caution">
    <text evidence="8">The sequence shown here is derived from an EMBL/GenBank/DDBJ whole genome shotgun (WGS) entry which is preliminary data.</text>
</comment>
<dbReference type="RefSeq" id="WP_380568048.1">
    <property type="nucleotide sequence ID" value="NZ_JBEUKS010000014.1"/>
</dbReference>
<reference evidence="8 9" key="1">
    <citation type="submission" date="2024-06" db="EMBL/GenBank/DDBJ databases">
        <authorList>
            <person name="Lee S.D."/>
        </authorList>
    </citation>
    <scope>NUCLEOTIDE SEQUENCE [LARGE SCALE GENOMIC DNA]</scope>
    <source>
        <strain evidence="8 9">N1-10</strain>
    </source>
</reference>
<protein>
    <submittedName>
        <fullName evidence="8">MFS transporter</fullName>
    </submittedName>
</protein>
<keyword evidence="4 6" id="KW-1133">Transmembrane helix</keyword>
<dbReference type="PROSITE" id="PS50850">
    <property type="entry name" value="MFS"/>
    <property type="match status" value="1"/>
</dbReference>
<evidence type="ECO:0000313" key="9">
    <source>
        <dbReference type="Proteomes" id="UP001592581"/>
    </source>
</evidence>
<dbReference type="CDD" id="cd06173">
    <property type="entry name" value="MFS_MefA_like"/>
    <property type="match status" value="1"/>
</dbReference>
<keyword evidence="9" id="KW-1185">Reference proteome</keyword>
<evidence type="ECO:0000256" key="4">
    <source>
        <dbReference type="ARBA" id="ARBA00022989"/>
    </source>
</evidence>
<keyword evidence="5 6" id="KW-0472">Membrane</keyword>
<sequence>MTTDLRGRPGPLLGLRRRLLVLGERDFRRFFVGYTTSVLGSSMAGVAVAFAVLATGGGGSALGAVMTARILPLVLLLLFGGVAADRFGSRIVMIVADVLRCGAQVTFAVLLLTGRPDLWVMLVLSALAGIGEGLFGPSLSALIPRLSPRDGLTQANSLLQIARSGATVAGPALAGVLVATGGPALVLALDAASYAVSVLVVFSLPPAGAGAPGPAASAGRGSLFADLRAGWSLFRSETWLWVTTLHICLFNLLVWGPFLVLGPVVSATRLGGAGAWGAIMACYGCGAITGGFVLLGRRPSRPLLVAVVASLGWAFPTGALAVGLPLACVCAGALVAGVGSSLYGTLIDTLEQQVIPVEFRGRVAAYGTLGAFGLGPLGLAAAGPVAAVIGVGPVLAGGSLWLLGAVVVLLLLPAIRRPVRTSG</sequence>
<keyword evidence="3 6" id="KW-0812">Transmembrane</keyword>
<feature type="transmembrane region" description="Helical" evidence="6">
    <location>
        <begin position="273"/>
        <end position="295"/>
    </location>
</feature>
<dbReference type="PANTHER" id="PTHR23513:SF11">
    <property type="entry name" value="STAPHYLOFERRIN A TRANSPORTER"/>
    <property type="match status" value="1"/>
</dbReference>
<dbReference type="SUPFAM" id="SSF103473">
    <property type="entry name" value="MFS general substrate transporter"/>
    <property type="match status" value="1"/>
</dbReference>
<comment type="subcellular location">
    <subcellularLocation>
        <location evidence="1">Cell membrane</location>
        <topology evidence="1">Multi-pass membrane protein</topology>
    </subcellularLocation>
</comment>
<evidence type="ECO:0000259" key="7">
    <source>
        <dbReference type="PROSITE" id="PS50850"/>
    </source>
</evidence>
<accession>A0ABV6XXG0</accession>
<gene>
    <name evidence="8" type="ORF">ABUW04_32420</name>
</gene>
<evidence type="ECO:0000256" key="3">
    <source>
        <dbReference type="ARBA" id="ARBA00022692"/>
    </source>
</evidence>
<feature type="transmembrane region" description="Helical" evidence="6">
    <location>
        <begin position="363"/>
        <end position="389"/>
    </location>
</feature>